<protein>
    <submittedName>
        <fullName evidence="1">Uncharacterized protein</fullName>
    </submittedName>
</protein>
<dbReference type="RefSeq" id="WP_305023725.1">
    <property type="nucleotide sequence ID" value="NZ_JAUQTB010000003.1"/>
</dbReference>
<evidence type="ECO:0000313" key="2">
    <source>
        <dbReference type="Proteomes" id="UP001240171"/>
    </source>
</evidence>
<name>A0ABT9CBA6_9BACL</name>
<accession>A0ABT9CBA6</accession>
<evidence type="ECO:0000313" key="1">
    <source>
        <dbReference type="EMBL" id="MDO7906544.1"/>
    </source>
</evidence>
<sequence>MKPMYSKAQLRYSKAKVNFENRAKVMEKKIEDTRKTTEISQEVMEGLVMETGFHDAYNDLVLAENELIEWSHATIKHEKTYRDNRDAIDTMYENINNDPAVRAQVIELAMKIR</sequence>
<proteinExistence type="predicted"/>
<comment type="caution">
    <text evidence="1">The sequence shown here is derived from an EMBL/GenBank/DDBJ whole genome shotgun (WGS) entry which is preliminary data.</text>
</comment>
<organism evidence="1 2">
    <name type="scientific">Paenibacillus lacisoli</name>
    <dbReference type="NCBI Taxonomy" id="3064525"/>
    <lineage>
        <taxon>Bacteria</taxon>
        <taxon>Bacillati</taxon>
        <taxon>Bacillota</taxon>
        <taxon>Bacilli</taxon>
        <taxon>Bacillales</taxon>
        <taxon>Paenibacillaceae</taxon>
        <taxon>Paenibacillus</taxon>
    </lineage>
</organism>
<dbReference type="EMBL" id="JAUQTB010000003">
    <property type="protein sequence ID" value="MDO7906544.1"/>
    <property type="molecule type" value="Genomic_DNA"/>
</dbReference>
<reference evidence="1 2" key="1">
    <citation type="submission" date="2023-07" db="EMBL/GenBank/DDBJ databases">
        <title>Paenibacillus sp. JX-17 nov. isolated from soil.</title>
        <authorList>
            <person name="Wan Y."/>
            <person name="Liu B."/>
        </authorList>
    </citation>
    <scope>NUCLEOTIDE SEQUENCE [LARGE SCALE GENOMIC DNA]</scope>
    <source>
        <strain evidence="1 2">JX-17</strain>
    </source>
</reference>
<keyword evidence="2" id="KW-1185">Reference proteome</keyword>
<gene>
    <name evidence="1" type="ORF">Q5741_08940</name>
</gene>
<dbReference type="Proteomes" id="UP001240171">
    <property type="component" value="Unassembled WGS sequence"/>
</dbReference>